<organism evidence="2 3">
    <name type="scientific">Nocardiopsis ansamitocini</name>
    <dbReference type="NCBI Taxonomy" id="1670832"/>
    <lineage>
        <taxon>Bacteria</taxon>
        <taxon>Bacillati</taxon>
        <taxon>Actinomycetota</taxon>
        <taxon>Actinomycetes</taxon>
        <taxon>Streptosporangiales</taxon>
        <taxon>Nocardiopsidaceae</taxon>
        <taxon>Nocardiopsis</taxon>
    </lineage>
</organism>
<dbReference type="Proteomes" id="UP001165092">
    <property type="component" value="Unassembled WGS sequence"/>
</dbReference>
<evidence type="ECO:0000313" key="3">
    <source>
        <dbReference type="Proteomes" id="UP001165092"/>
    </source>
</evidence>
<proteinExistence type="predicted"/>
<dbReference type="AlphaFoldDB" id="A0A9W6P4A6"/>
<gene>
    <name evidence="2" type="ORF">Nans01_12520</name>
</gene>
<name>A0A9W6P4A6_9ACTN</name>
<dbReference type="EMBL" id="BSQG01000001">
    <property type="protein sequence ID" value="GLU46901.1"/>
    <property type="molecule type" value="Genomic_DNA"/>
</dbReference>
<keyword evidence="3" id="KW-1185">Reference proteome</keyword>
<accession>A0A9W6P4A6</accession>
<sequence>MTSQTGSVEAVTPEGDGPGSSSGLIDALGAGGSGESASADAPALTVVPGSAVGDSGGTSYTLAGWISAVAHPVSSRVATTMAAPNRSLRHLSTGGPQRPADPYKFSVIAEFDIPRIDS</sequence>
<evidence type="ECO:0000256" key="1">
    <source>
        <dbReference type="SAM" id="MobiDB-lite"/>
    </source>
</evidence>
<comment type="caution">
    <text evidence="2">The sequence shown here is derived from an EMBL/GenBank/DDBJ whole genome shotgun (WGS) entry which is preliminary data.</text>
</comment>
<reference evidence="2" key="1">
    <citation type="submission" date="2023-02" db="EMBL/GenBank/DDBJ databases">
        <title>Nocardiopsis ansamitocini NBRC 112285.</title>
        <authorList>
            <person name="Ichikawa N."/>
            <person name="Sato H."/>
            <person name="Tonouchi N."/>
        </authorList>
    </citation>
    <scope>NUCLEOTIDE SEQUENCE</scope>
    <source>
        <strain evidence="2">NBRC 112285</strain>
    </source>
</reference>
<feature type="region of interest" description="Disordered" evidence="1">
    <location>
        <begin position="1"/>
        <end position="42"/>
    </location>
</feature>
<evidence type="ECO:0000313" key="2">
    <source>
        <dbReference type="EMBL" id="GLU46901.1"/>
    </source>
</evidence>
<protein>
    <submittedName>
        <fullName evidence="2">Uncharacterized protein</fullName>
    </submittedName>
</protein>